<dbReference type="InterPro" id="IPR011195">
    <property type="entry name" value="UCP010256"/>
</dbReference>
<protein>
    <recommendedName>
        <fullName evidence="4">VWA domain-containing protein</fullName>
    </recommendedName>
</protein>
<dbReference type="EMBL" id="AP025591">
    <property type="protein sequence ID" value="BDG01578.1"/>
    <property type="molecule type" value="Genomic_DNA"/>
</dbReference>
<dbReference type="SUPFAM" id="SSF53300">
    <property type="entry name" value="vWA-like"/>
    <property type="match status" value="1"/>
</dbReference>
<organism evidence="2 3">
    <name type="scientific">Anaeromyxobacter oryzae</name>
    <dbReference type="NCBI Taxonomy" id="2918170"/>
    <lineage>
        <taxon>Bacteria</taxon>
        <taxon>Pseudomonadati</taxon>
        <taxon>Myxococcota</taxon>
        <taxon>Myxococcia</taxon>
        <taxon>Myxococcales</taxon>
        <taxon>Cystobacterineae</taxon>
        <taxon>Anaeromyxobacteraceae</taxon>
        <taxon>Anaeromyxobacter</taxon>
    </lineage>
</organism>
<proteinExistence type="predicted"/>
<keyword evidence="3" id="KW-1185">Reference proteome</keyword>
<evidence type="ECO:0000313" key="2">
    <source>
        <dbReference type="EMBL" id="BDG01578.1"/>
    </source>
</evidence>
<evidence type="ECO:0008006" key="4">
    <source>
        <dbReference type="Google" id="ProtNLM"/>
    </source>
</evidence>
<dbReference type="Proteomes" id="UP001162891">
    <property type="component" value="Chromosome"/>
</dbReference>
<feature type="coiled-coil region" evidence="1">
    <location>
        <begin position="181"/>
        <end position="218"/>
    </location>
</feature>
<evidence type="ECO:0000256" key="1">
    <source>
        <dbReference type="SAM" id="Coils"/>
    </source>
</evidence>
<evidence type="ECO:0000313" key="3">
    <source>
        <dbReference type="Proteomes" id="UP001162891"/>
    </source>
</evidence>
<dbReference type="PANTHER" id="PTHR39338:SF5">
    <property type="entry name" value="BLR6139 PROTEIN"/>
    <property type="match status" value="1"/>
</dbReference>
<dbReference type="RefSeq" id="WP_248358242.1">
    <property type="nucleotide sequence ID" value="NZ_AP025591.1"/>
</dbReference>
<dbReference type="Pfam" id="PF05762">
    <property type="entry name" value="VWA_CoxE"/>
    <property type="match status" value="1"/>
</dbReference>
<dbReference type="PIRSF" id="PIRSF010256">
    <property type="entry name" value="CoxE_vWa"/>
    <property type="match status" value="1"/>
</dbReference>
<reference evidence="3" key="1">
    <citation type="journal article" date="2022" name="Int. J. Syst. Evol. Microbiol.">
        <title>Anaeromyxobacter oryzae sp. nov., Anaeromyxobacter diazotrophicus sp. nov. and Anaeromyxobacter paludicola sp. nov., isolated from paddy soils.</title>
        <authorList>
            <person name="Itoh H."/>
            <person name="Xu Z."/>
            <person name="Mise K."/>
            <person name="Masuda Y."/>
            <person name="Ushijima N."/>
            <person name="Hayakawa C."/>
            <person name="Shiratori Y."/>
            <person name="Senoo K."/>
        </authorList>
    </citation>
    <scope>NUCLEOTIDE SEQUENCE [LARGE SCALE GENOMIC DNA]</scope>
    <source>
        <strain evidence="3">Red232</strain>
    </source>
</reference>
<accession>A0ABM7WQ49</accession>
<sequence length="465" mass="51181">MEARLVEFAALLRSNGVRVAPVEVADAVAAAALVGAEDRAGFRAALRSTLVKRAADVRVFDGLFDLYFSGLGRILEGFERGLVAELEEQGLLEGDELEMIARTLEDLLASASPLARAALEGDQGLLARLLRGAALQLDFAAGTPALAGFQGRRLLAAAGGGALRKDLEALEEALRRRGLDAAGLQVVAERLEAALRKVEDAARRVADLEGRARSVRREGGLAGSLARLAPEELARTETAVKRLAARLQSRLVRRDRAHRRGVLAVRRTLRRNLGMGGFPARLLFRRRRPLRPDIIVLCDVSESVRHVTRLMLLFLYTLQSRFTRVRTFVFVSDLAEVTGALRAERDPARAADLAIAARAVSLAANSNYGRALRTFHRDHLESVTRRTTVLVVGDGRNNYNPPEAWVLEELKRRARRVLWICPEARHAWGSGDSEMLLYERHCQRVAEVTTLQELEDVADALVPRG</sequence>
<keyword evidence="1" id="KW-0175">Coiled coil</keyword>
<dbReference type="PANTHER" id="PTHR39338">
    <property type="entry name" value="BLL5662 PROTEIN-RELATED"/>
    <property type="match status" value="1"/>
</dbReference>
<name>A0ABM7WQ49_9BACT</name>
<dbReference type="InterPro" id="IPR008912">
    <property type="entry name" value="Uncharacterised_CoxE"/>
</dbReference>
<gene>
    <name evidence="2" type="ORF">AMOR_05740</name>
</gene>
<dbReference type="InterPro" id="IPR036465">
    <property type="entry name" value="vWFA_dom_sf"/>
</dbReference>